<evidence type="ECO:0000313" key="1">
    <source>
        <dbReference type="EMBL" id="MBK9297146.1"/>
    </source>
</evidence>
<proteinExistence type="predicted"/>
<dbReference type="Proteomes" id="UP000727993">
    <property type="component" value="Unassembled WGS sequence"/>
</dbReference>
<evidence type="ECO:0000313" key="2">
    <source>
        <dbReference type="Proteomes" id="UP000727993"/>
    </source>
</evidence>
<organism evidence="1 2">
    <name type="scientific">Candidatus Neomicrothrix subdominans</name>
    <dbReference type="NCBI Taxonomy" id="2954438"/>
    <lineage>
        <taxon>Bacteria</taxon>
        <taxon>Bacillati</taxon>
        <taxon>Actinomycetota</taxon>
        <taxon>Acidimicrobiia</taxon>
        <taxon>Acidimicrobiales</taxon>
        <taxon>Microthrixaceae</taxon>
        <taxon>Candidatus Neomicrothrix</taxon>
    </lineage>
</organism>
<comment type="caution">
    <text evidence="1">The sequence shown here is derived from an EMBL/GenBank/DDBJ whole genome shotgun (WGS) entry which is preliminary data.</text>
</comment>
<dbReference type="EMBL" id="JADJZA010000006">
    <property type="protein sequence ID" value="MBK9297146.1"/>
    <property type="molecule type" value="Genomic_DNA"/>
</dbReference>
<name>A0A936TD26_9ACTN</name>
<accession>A0A936TD26</accession>
<gene>
    <name evidence="1" type="ORF">IPN02_09990</name>
</gene>
<protein>
    <submittedName>
        <fullName evidence="1">Uncharacterized protein</fullName>
    </submittedName>
</protein>
<dbReference type="AlphaFoldDB" id="A0A936TD26"/>
<reference evidence="1 2" key="1">
    <citation type="submission" date="2020-10" db="EMBL/GenBank/DDBJ databases">
        <title>Connecting structure to function with the recovery of over 1000 high-quality activated sludge metagenome-assembled genomes encoding full-length rRNA genes using long-read sequencing.</title>
        <authorList>
            <person name="Singleton C.M."/>
            <person name="Petriglieri F."/>
            <person name="Kristensen J.M."/>
            <person name="Kirkegaard R.H."/>
            <person name="Michaelsen T.Y."/>
            <person name="Andersen M.H."/>
            <person name="Karst S.M."/>
            <person name="Dueholm M.S."/>
            <person name="Nielsen P.H."/>
            <person name="Albertsen M."/>
        </authorList>
    </citation>
    <scope>NUCLEOTIDE SEQUENCE [LARGE SCALE GENOMIC DNA]</scope>
    <source>
        <strain evidence="1">Lyne_18-Q3-R50-59_MAXAC.006</strain>
    </source>
</reference>
<sequence length="71" mass="7340">MTPTGKGALEAGDEVVVGEGRWDVDVHPDDATAAVAESASPALVELAGVWATMGGEERIHAVADVSLRIER</sequence>